<reference evidence="1 2" key="1">
    <citation type="submission" date="2017-12" db="EMBL/GenBank/DDBJ databases">
        <authorList>
            <person name="Lestochi C.V."/>
            <person name="Miller K.C."/>
            <person name="Miller J.S."/>
            <person name="Stanton M.L."/>
            <person name="Broussard G.W."/>
        </authorList>
    </citation>
    <scope>NUCLEOTIDE SEQUENCE [LARGE SCALE GENOMIC DNA]</scope>
</reference>
<dbReference type="Proteomes" id="UP000240819">
    <property type="component" value="Segment"/>
</dbReference>
<name>A0A2H5BGN9_9CAUD</name>
<protein>
    <submittedName>
        <fullName evidence="1">Uncharacterized protein</fullName>
    </submittedName>
</protein>
<organism evidence="1 2">
    <name type="scientific">Vibrio phage Ceto</name>
    <dbReference type="NCBI Taxonomy" id="2570300"/>
    <lineage>
        <taxon>Viruses</taxon>
        <taxon>Duplodnaviria</taxon>
        <taxon>Heunggongvirae</taxon>
        <taxon>Uroviricota</taxon>
        <taxon>Caudoviricetes</taxon>
        <taxon>Demerecviridae</taxon>
        <taxon>Ermolyevavirinae</taxon>
        <taxon>Cetovirus</taxon>
        <taxon>Cetovirus ceto</taxon>
    </lineage>
</organism>
<keyword evidence="2" id="KW-1185">Reference proteome</keyword>
<proteinExistence type="predicted"/>
<accession>A0A2H5BGN9</accession>
<gene>
    <name evidence="1" type="ORF">CETO_180</name>
</gene>
<sequence>MTDLIEKRLRAELGKAVHAFGAGVDKIERLNKIQAEGTDGLKVTKKAYKAIRELEDAWLAKSALQGELNRCERNLKNYLFEKYM</sequence>
<evidence type="ECO:0000313" key="2">
    <source>
        <dbReference type="Proteomes" id="UP000240819"/>
    </source>
</evidence>
<dbReference type="EMBL" id="MG649966">
    <property type="protein sequence ID" value="AUG85162.1"/>
    <property type="molecule type" value="Genomic_DNA"/>
</dbReference>
<evidence type="ECO:0000313" key="1">
    <source>
        <dbReference type="EMBL" id="AUG85162.1"/>
    </source>
</evidence>